<evidence type="ECO:0000313" key="3">
    <source>
        <dbReference type="EMBL" id="KXZ61221.1"/>
    </source>
</evidence>
<reference evidence="3 4" key="1">
    <citation type="submission" date="2016-01" db="EMBL/GenBank/DDBJ databases">
        <title>Draft genome sequences of Microbacterium laevaniformans LCDC 91-0039 and the type strain of Microbacterium hominis LCDC 84-209.</title>
        <authorList>
            <person name="Bernier A.-M."/>
            <person name="Bernard K."/>
        </authorList>
    </citation>
    <scope>NUCLEOTIDE SEQUENCE [LARGE SCALE GENOMIC DNA]</scope>
    <source>
        <strain evidence="3 4">LCDC 91-0039</strain>
    </source>
</reference>
<dbReference type="PANTHER" id="PTHR43520">
    <property type="entry name" value="ATP7, ISOFORM B"/>
    <property type="match status" value="1"/>
</dbReference>
<feature type="transmembrane region" description="Helical" evidence="2">
    <location>
        <begin position="65"/>
        <end position="87"/>
    </location>
</feature>
<dbReference type="PANTHER" id="PTHR43520:SF8">
    <property type="entry name" value="P-TYPE CU(+) TRANSPORTER"/>
    <property type="match status" value="1"/>
</dbReference>
<protein>
    <submittedName>
        <fullName evidence="3">Silver exporting P-type ATPase</fullName>
        <ecNumber evidence="3">3.6.3.53</ecNumber>
    </submittedName>
</protein>
<keyword evidence="4" id="KW-1185">Reference proteome</keyword>
<evidence type="ECO:0000256" key="1">
    <source>
        <dbReference type="ARBA" id="ARBA00022967"/>
    </source>
</evidence>
<dbReference type="EMBL" id="LRAD01000022">
    <property type="protein sequence ID" value="KXZ61221.1"/>
    <property type="molecule type" value="Genomic_DNA"/>
</dbReference>
<dbReference type="PATRIC" id="fig|36807.3.peg.889"/>
<proteinExistence type="predicted"/>
<keyword evidence="1" id="KW-1278">Translocase</keyword>
<dbReference type="STRING" id="36807.Mlaev_00861"/>
<dbReference type="GO" id="GO:0005507">
    <property type="term" value="F:copper ion binding"/>
    <property type="evidence" value="ECO:0007669"/>
    <property type="project" value="TreeGrafter"/>
</dbReference>
<name>A0A150HGL5_9MICO</name>
<keyword evidence="2" id="KW-0812">Transmembrane</keyword>
<gene>
    <name evidence="3" type="primary">silP</name>
    <name evidence="3" type="ORF">Mlaev_00861</name>
</gene>
<comment type="caution">
    <text evidence="3">The sequence shown here is derived from an EMBL/GenBank/DDBJ whole genome shotgun (WGS) entry which is preliminary data.</text>
</comment>
<dbReference type="Proteomes" id="UP000075357">
    <property type="component" value="Unassembled WGS sequence"/>
</dbReference>
<accession>A0A150HGL5</accession>
<dbReference type="GO" id="GO:0016020">
    <property type="term" value="C:membrane"/>
    <property type="evidence" value="ECO:0007669"/>
    <property type="project" value="TreeGrafter"/>
</dbReference>
<dbReference type="GO" id="GO:0043682">
    <property type="term" value="F:P-type divalent copper transporter activity"/>
    <property type="evidence" value="ECO:0007669"/>
    <property type="project" value="TreeGrafter"/>
</dbReference>
<feature type="transmembrane region" description="Helical" evidence="2">
    <location>
        <begin position="107"/>
        <end position="126"/>
    </location>
</feature>
<dbReference type="GO" id="GO:0016787">
    <property type="term" value="F:hydrolase activity"/>
    <property type="evidence" value="ECO:0007669"/>
    <property type="project" value="UniProtKB-KW"/>
</dbReference>
<organism evidence="3 4">
    <name type="scientific">Microbacterium laevaniformans</name>
    <dbReference type="NCBI Taxonomy" id="36807"/>
    <lineage>
        <taxon>Bacteria</taxon>
        <taxon>Bacillati</taxon>
        <taxon>Actinomycetota</taxon>
        <taxon>Actinomycetes</taxon>
        <taxon>Micrococcales</taxon>
        <taxon>Microbacteriaceae</taxon>
        <taxon>Microbacterium</taxon>
    </lineage>
</organism>
<dbReference type="EC" id="3.6.3.53" evidence="3"/>
<evidence type="ECO:0000313" key="4">
    <source>
        <dbReference type="Proteomes" id="UP000075357"/>
    </source>
</evidence>
<feature type="transmembrane region" description="Helical" evidence="2">
    <location>
        <begin position="28"/>
        <end position="45"/>
    </location>
</feature>
<dbReference type="AlphaFoldDB" id="A0A150HGL5"/>
<keyword evidence="2" id="KW-0472">Membrane</keyword>
<evidence type="ECO:0000256" key="2">
    <source>
        <dbReference type="SAM" id="Phobius"/>
    </source>
</evidence>
<sequence length="147" mass="15747">MTRLWVSAALAVPVVVLGMIPAWHFPGWQWVSFVLAVPVVVWGGWPFHRATIANARHGAMTMDTLITLGTGAATLWSIWALLFGTAGRLDMRHEGGTFAPVHDPSSLVYFEVAAVVTVFLLLGRVIEQRSKRAAGGGRARADGSVGA</sequence>
<keyword evidence="3" id="KW-0378">Hydrolase</keyword>
<dbReference type="GO" id="GO:0055070">
    <property type="term" value="P:copper ion homeostasis"/>
    <property type="evidence" value="ECO:0007669"/>
    <property type="project" value="TreeGrafter"/>
</dbReference>
<keyword evidence="2" id="KW-1133">Transmembrane helix</keyword>